<accession>A0ABQ8IKD4</accession>
<dbReference type="PANTHER" id="PTHR47926:SF475">
    <property type="entry name" value="DYW DOMAIN-CONTAINING PROTEIN"/>
    <property type="match status" value="1"/>
</dbReference>
<name>A0ABQ8IKD4_9ROSI</name>
<dbReference type="InterPro" id="IPR011990">
    <property type="entry name" value="TPR-like_helical_dom_sf"/>
</dbReference>
<feature type="repeat" description="PPR" evidence="3">
    <location>
        <begin position="102"/>
        <end position="132"/>
    </location>
</feature>
<feature type="repeat" description="PPR" evidence="3">
    <location>
        <begin position="234"/>
        <end position="268"/>
    </location>
</feature>
<feature type="repeat" description="PPR" evidence="3">
    <location>
        <begin position="1057"/>
        <end position="1091"/>
    </location>
</feature>
<feature type="repeat" description="PPR" evidence="3">
    <location>
        <begin position="1151"/>
        <end position="1185"/>
    </location>
</feature>
<evidence type="ECO:0000256" key="1">
    <source>
        <dbReference type="ARBA" id="ARBA00006643"/>
    </source>
</evidence>
<feature type="repeat" description="PPR" evidence="3">
    <location>
        <begin position="335"/>
        <end position="369"/>
    </location>
</feature>
<feature type="repeat" description="PPR" evidence="3">
    <location>
        <begin position="203"/>
        <end position="233"/>
    </location>
</feature>
<evidence type="ECO:0000256" key="2">
    <source>
        <dbReference type="ARBA" id="ARBA00022737"/>
    </source>
</evidence>
<dbReference type="Pfam" id="PF07207">
    <property type="entry name" value="Lir1"/>
    <property type="match status" value="1"/>
</dbReference>
<dbReference type="InterPro" id="IPR046960">
    <property type="entry name" value="PPR_At4g14850-like_plant"/>
</dbReference>
<feature type="repeat" description="PPR" evidence="3">
    <location>
        <begin position="1368"/>
        <end position="1398"/>
    </location>
</feature>
<keyword evidence="2" id="KW-0677">Repeat</keyword>
<feature type="repeat" description="PPR" evidence="3">
    <location>
        <begin position="987"/>
        <end position="1021"/>
    </location>
</feature>
<dbReference type="Pfam" id="PF13041">
    <property type="entry name" value="PPR_2"/>
    <property type="match status" value="5"/>
</dbReference>
<dbReference type="InterPro" id="IPR032867">
    <property type="entry name" value="DYW_dom"/>
</dbReference>
<dbReference type="InterPro" id="IPR046848">
    <property type="entry name" value="E_motif"/>
</dbReference>
<feature type="repeat" description="PPR" evidence="3">
    <location>
        <begin position="436"/>
        <end position="470"/>
    </location>
</feature>
<protein>
    <recommendedName>
        <fullName evidence="4">DYW domain-containing protein</fullName>
    </recommendedName>
</protein>
<dbReference type="Pfam" id="PF01535">
    <property type="entry name" value="PPR"/>
    <property type="match status" value="14"/>
</dbReference>
<feature type="domain" description="DYW" evidence="4">
    <location>
        <begin position="753"/>
        <end position="845"/>
    </location>
</feature>
<dbReference type="Pfam" id="PF20431">
    <property type="entry name" value="E_motif"/>
    <property type="match status" value="2"/>
</dbReference>
<dbReference type="Pfam" id="PF14432">
    <property type="entry name" value="DYW_deaminase"/>
    <property type="match status" value="2"/>
</dbReference>
<gene>
    <name evidence="5" type="ORF">JRO89_XS01G0209400</name>
</gene>
<reference evidence="5 6" key="1">
    <citation type="submission" date="2021-02" db="EMBL/GenBank/DDBJ databases">
        <title>Plant Genome Project.</title>
        <authorList>
            <person name="Zhang R.-G."/>
        </authorList>
    </citation>
    <scope>NUCLEOTIDE SEQUENCE [LARGE SCALE GENOMIC DNA]</scope>
    <source>
        <tissue evidence="5">Leaves</tissue>
    </source>
</reference>
<dbReference type="InterPro" id="IPR009856">
    <property type="entry name" value="Lir1"/>
</dbReference>
<keyword evidence="6" id="KW-1185">Reference proteome</keyword>
<evidence type="ECO:0000313" key="5">
    <source>
        <dbReference type="EMBL" id="KAH7577128.1"/>
    </source>
</evidence>
<feature type="repeat" description="PPR" evidence="3">
    <location>
        <begin position="956"/>
        <end position="986"/>
    </location>
</feature>
<feature type="domain" description="DYW" evidence="4">
    <location>
        <begin position="1513"/>
        <end position="1605"/>
    </location>
</feature>
<feature type="repeat" description="PPR" evidence="3">
    <location>
        <begin position="133"/>
        <end position="167"/>
    </location>
</feature>
<dbReference type="PROSITE" id="PS51375">
    <property type="entry name" value="PPR"/>
    <property type="match status" value="13"/>
</dbReference>
<feature type="repeat" description="PPR" evidence="3">
    <location>
        <begin position="1252"/>
        <end position="1286"/>
    </location>
</feature>
<comment type="caution">
    <text evidence="5">The sequence shown here is derived from an EMBL/GenBank/DDBJ whole genome shotgun (WGS) entry which is preliminary data.</text>
</comment>
<dbReference type="Proteomes" id="UP000827721">
    <property type="component" value="Unassembled WGS sequence"/>
</dbReference>
<organism evidence="5 6">
    <name type="scientific">Xanthoceras sorbifolium</name>
    <dbReference type="NCBI Taxonomy" id="99658"/>
    <lineage>
        <taxon>Eukaryota</taxon>
        <taxon>Viridiplantae</taxon>
        <taxon>Streptophyta</taxon>
        <taxon>Embryophyta</taxon>
        <taxon>Tracheophyta</taxon>
        <taxon>Spermatophyta</taxon>
        <taxon>Magnoliopsida</taxon>
        <taxon>eudicotyledons</taxon>
        <taxon>Gunneridae</taxon>
        <taxon>Pentapetalae</taxon>
        <taxon>rosids</taxon>
        <taxon>malvids</taxon>
        <taxon>Sapindales</taxon>
        <taxon>Sapindaceae</taxon>
        <taxon>Xanthoceroideae</taxon>
        <taxon>Xanthoceras</taxon>
    </lineage>
</organism>
<dbReference type="EMBL" id="JAFEMO010000001">
    <property type="protein sequence ID" value="KAH7577128.1"/>
    <property type="molecule type" value="Genomic_DNA"/>
</dbReference>
<evidence type="ECO:0000313" key="6">
    <source>
        <dbReference type="Proteomes" id="UP000827721"/>
    </source>
</evidence>
<dbReference type="PANTHER" id="PTHR47926">
    <property type="entry name" value="PENTATRICOPEPTIDE REPEAT-CONTAINING PROTEIN"/>
    <property type="match status" value="1"/>
</dbReference>
<evidence type="ECO:0000259" key="4">
    <source>
        <dbReference type="Pfam" id="PF14432"/>
    </source>
</evidence>
<comment type="similarity">
    <text evidence="1">Belongs to the PPR family. PCMP-H subfamily.</text>
</comment>
<dbReference type="InterPro" id="IPR002885">
    <property type="entry name" value="PPR_rpt"/>
</dbReference>
<proteinExistence type="inferred from homology"/>
<evidence type="ECO:0000256" key="3">
    <source>
        <dbReference type="PROSITE-ProRule" id="PRU00708"/>
    </source>
</evidence>
<feature type="repeat" description="PPR" evidence="3">
    <location>
        <begin position="537"/>
        <end position="571"/>
    </location>
</feature>
<dbReference type="Gene3D" id="1.25.40.10">
    <property type="entry name" value="Tetratricopeptide repeat domain"/>
    <property type="match status" value="11"/>
</dbReference>
<sequence>MTKHSRPVNVFKTSAAGFALNNAIYYAMKPYRTNALQSLASSITASQLPKANQNVDYFIDARIIKTGFDPDTCRSNFRVENLLRRGQLSQARQLFDQMPNKNTVSTNTLISGYVKSGNLSSARELFNSMTDRTAVSWTILVGGYSHSNQFREAFTLFVEMRRQGSDPDSVTFATLLSGCNDPDTSNEVIQIHASVVKFGYTSTLIVCNSLVDSYCKIHRIDLACQLFREMSQRDSVTFNALITGYSKEGLNEEAIKLFMEMQNLGFKPSDFTFAAALCAGIRLDDIALGKLIHSFVVKANFVGNVFVGNALLDFYSKHDCVVEARNFFDEMPVVDGVSYNVMITCYAWNEQYKESLRLFRELQLTRFDRRQFPFSTLLSIAANTLSLQIGRQIHSQAIVTTADSKLQVGNSLVDMYAKCGRFEEARKIFANLNRISTVPWTAMISGYVQTGHIEEGLKLFNQMRRADVSADQSTFATILKATANLASLSLGKQLHSFLIRSGFMSNVFSGSALLDMYAKCGSVKDAILIFQEMPARNIVSWNALISAYAQNGDGEATLRSFEEMILSGFQPDSVSFLSVLSACSHSGLVEEGLRYFNIMNRKYKLTPKKEHYASVIDMFCRRGHFDEAEKWMAEMPFEPDEIIWSSVLNSCRIHKNQELAKKVADQLFKMEKLRDAAPYVSMSNIYAVAGQWDSVSKVKKAMRDRGVKKVPACSWVEAKNSVHVFTANENSHPKMEQIRRKIEMLMKQMEKEGYKPDTSCALHDEDEEIKIESLKYHSERLAIAFALISTPKGSPILVMKNLRACADCHAAIKLISKIVRREITVRDSSRFHHFKDGFCSCGDYWVFPAEACETIGGEACLADMYPEVKIKPDARNDAAIIASEAVDREYFEYNEAKKASQLPKANQNVDYFIDARIIKTGFDPDTCRSNFRVENLLRRGQLSQARQLFDQMPNKNTVSTNTLISGYVKSGNLSSARELFDSMTDRTVVSWTILVGGYSHSNQFREAFTLFVEMRRQGSDPDSVTFATLLSGCNDPDTSIEVIQVHASVVKFGYTSILIVCNSLVDSYCKIHRIDLACQLFREMSERDSVTCNAFITGLDDIVLGQLIHSFVVKANFVGNVFVGNALLDFYSKHDCVVEARNFFDEMPVVNGVSYNVMITCYAWNEQYKESLRLFRELQLTRFDRRQFPFSTLLSIAADTLSLQIGRQIHSQAIVTTADFKLRVGNSLVDMYAKCGRIEEARKIFANLNRISTVTWTAMISGYVPTGHIEEGLKLFNQMHRADVSADQFILATILKATANLASVSLGKQLNSFLIRSGFMLAVHSWIWFQPDSVSFRSVLSACSHSGLVEEGLHYLNIMNRKYKLTPKKEHYASVIDMFCQRGRFDEAEKWMDEMPFEPDEIIWSSVLNSCRIHKNQELAKKAADQLFKMEKLRDAAPYVSMPNIYAVAGQWDSVSKVRKAMKDRGVKKVPACSLVEAKKSVHVFTANENSHPKMEQIRRKIEMLMKQMEKEGYKPDTSCALHEEDEEIKIESLKYHSERLAIAFALISTPEGSPILVMKNLRACADSHAAIKLISKIVRREITVRDSSRFHHFKDGFCSCGDYW</sequence>
<dbReference type="NCBIfam" id="TIGR00756">
    <property type="entry name" value="PPR"/>
    <property type="match status" value="12"/>
</dbReference>